<keyword evidence="4" id="KW-0808">Transferase</keyword>
<evidence type="ECO:0000259" key="5">
    <source>
        <dbReference type="Pfam" id="PF04101"/>
    </source>
</evidence>
<proteinExistence type="inferred from homology"/>
<dbReference type="GO" id="GO:0016020">
    <property type="term" value="C:membrane"/>
    <property type="evidence" value="ECO:0007669"/>
    <property type="project" value="UniProtKB-SubCell"/>
</dbReference>
<dbReference type="Pfam" id="PF04101">
    <property type="entry name" value="Glyco_tran_28_C"/>
    <property type="match status" value="1"/>
</dbReference>
<feature type="domain" description="Diacylglycerol glucosyltransferase N-terminal" evidence="6">
    <location>
        <begin position="14"/>
        <end position="181"/>
    </location>
</feature>
<dbReference type="EMBL" id="JADIMM010000083">
    <property type="protein sequence ID" value="MBO8458008.1"/>
    <property type="molecule type" value="Genomic_DNA"/>
</dbReference>
<sequence length="373" mass="41847">MKVLILSITAGQGHNATAKAISTYLETMGIESRILDTYMYLNPILGETVNKGYLFTSSSIKHTYSKVYSMLEKRKKSKPIMSWTRLSNKFMALKLKGFIRRYAPDVIVCTHIFAGILIDVLLERDKIQAKTMGIVTDFTFHPYWEEALHLDYVITPSELMEIQARKKGFIPNQIMALGIPINPKFSTSIPKEEAREKLGLNPDLKTLLIMGGSMGYGNLAETVIELDKIEEDFQLITVCGNNKEAKEEIDKLKTSKKILNYGYTDNVDLLMDAATCIVTKPGGLTTSEALAKNLPIIIVHPIPGQEYRNTDFLLNCGVAAKASSTSPVYEIVFQLFKNPKRLELMKECISLIRKPDSTKDICEFIKKIGSSEV</sequence>
<comment type="similarity">
    <text evidence="2">Belongs to the glycosyltransferase 28 family.</text>
</comment>
<dbReference type="GO" id="GO:0009247">
    <property type="term" value="P:glycolipid biosynthetic process"/>
    <property type="evidence" value="ECO:0007669"/>
    <property type="project" value="InterPro"/>
</dbReference>
<dbReference type="PANTHER" id="PTHR43025:SF3">
    <property type="entry name" value="MONOGALACTOSYLDIACYLGLYCEROL SYNTHASE 1, CHLOROPLASTIC"/>
    <property type="match status" value="1"/>
</dbReference>
<evidence type="ECO:0000313" key="8">
    <source>
        <dbReference type="Proteomes" id="UP000823638"/>
    </source>
</evidence>
<evidence type="ECO:0000256" key="2">
    <source>
        <dbReference type="ARBA" id="ARBA00006962"/>
    </source>
</evidence>
<dbReference type="InterPro" id="IPR009695">
    <property type="entry name" value="Diacylglyc_glucosyltr_N"/>
</dbReference>
<dbReference type="Pfam" id="PF06925">
    <property type="entry name" value="MGDG_synth"/>
    <property type="match status" value="1"/>
</dbReference>
<dbReference type="InterPro" id="IPR050519">
    <property type="entry name" value="Glycosyltransf_28_UgtP"/>
</dbReference>
<protein>
    <submittedName>
        <fullName evidence="7">Glycosyltransferase</fullName>
    </submittedName>
</protein>
<evidence type="ECO:0000256" key="3">
    <source>
        <dbReference type="ARBA" id="ARBA00022676"/>
    </source>
</evidence>
<name>A0A9D9HQK1_9SPIR</name>
<dbReference type="Proteomes" id="UP000823638">
    <property type="component" value="Unassembled WGS sequence"/>
</dbReference>
<evidence type="ECO:0000256" key="4">
    <source>
        <dbReference type="ARBA" id="ARBA00022679"/>
    </source>
</evidence>
<gene>
    <name evidence="7" type="ORF">IAA81_07250</name>
</gene>
<evidence type="ECO:0000256" key="1">
    <source>
        <dbReference type="ARBA" id="ARBA00004370"/>
    </source>
</evidence>
<organism evidence="7 8">
    <name type="scientific">Candidatus Gallitreponema excrementavium</name>
    <dbReference type="NCBI Taxonomy" id="2840840"/>
    <lineage>
        <taxon>Bacteria</taxon>
        <taxon>Pseudomonadati</taxon>
        <taxon>Spirochaetota</taxon>
        <taxon>Spirochaetia</taxon>
        <taxon>Spirochaetales</taxon>
        <taxon>Candidatus Gallitreponema</taxon>
    </lineage>
</organism>
<accession>A0A9D9HQK1</accession>
<keyword evidence="3" id="KW-0328">Glycosyltransferase</keyword>
<evidence type="ECO:0000259" key="6">
    <source>
        <dbReference type="Pfam" id="PF06925"/>
    </source>
</evidence>
<dbReference type="InterPro" id="IPR007235">
    <property type="entry name" value="Glyco_trans_28_C"/>
</dbReference>
<dbReference type="GO" id="GO:0016758">
    <property type="term" value="F:hexosyltransferase activity"/>
    <property type="evidence" value="ECO:0007669"/>
    <property type="project" value="InterPro"/>
</dbReference>
<dbReference type="Gene3D" id="3.40.50.2000">
    <property type="entry name" value="Glycogen Phosphorylase B"/>
    <property type="match status" value="1"/>
</dbReference>
<comment type="caution">
    <text evidence="7">The sequence shown here is derived from an EMBL/GenBank/DDBJ whole genome shotgun (WGS) entry which is preliminary data.</text>
</comment>
<dbReference type="SUPFAM" id="SSF53756">
    <property type="entry name" value="UDP-Glycosyltransferase/glycogen phosphorylase"/>
    <property type="match status" value="1"/>
</dbReference>
<reference evidence="7" key="1">
    <citation type="submission" date="2020-10" db="EMBL/GenBank/DDBJ databases">
        <authorList>
            <person name="Gilroy R."/>
        </authorList>
    </citation>
    <scope>NUCLEOTIDE SEQUENCE</scope>
    <source>
        <strain evidence="7">10532</strain>
    </source>
</reference>
<evidence type="ECO:0000313" key="7">
    <source>
        <dbReference type="EMBL" id="MBO8458008.1"/>
    </source>
</evidence>
<dbReference type="PANTHER" id="PTHR43025">
    <property type="entry name" value="MONOGALACTOSYLDIACYLGLYCEROL SYNTHASE"/>
    <property type="match status" value="1"/>
</dbReference>
<dbReference type="AlphaFoldDB" id="A0A9D9HQK1"/>
<reference evidence="7" key="2">
    <citation type="journal article" date="2021" name="PeerJ">
        <title>Extensive microbial diversity within the chicken gut microbiome revealed by metagenomics and culture.</title>
        <authorList>
            <person name="Gilroy R."/>
            <person name="Ravi A."/>
            <person name="Getino M."/>
            <person name="Pursley I."/>
            <person name="Horton D.L."/>
            <person name="Alikhan N.F."/>
            <person name="Baker D."/>
            <person name="Gharbi K."/>
            <person name="Hall N."/>
            <person name="Watson M."/>
            <person name="Adriaenssens E.M."/>
            <person name="Foster-Nyarko E."/>
            <person name="Jarju S."/>
            <person name="Secka A."/>
            <person name="Antonio M."/>
            <person name="Oren A."/>
            <person name="Chaudhuri R.R."/>
            <person name="La Ragione R."/>
            <person name="Hildebrand F."/>
            <person name="Pallen M.J."/>
        </authorList>
    </citation>
    <scope>NUCLEOTIDE SEQUENCE</scope>
    <source>
        <strain evidence="7">10532</strain>
    </source>
</reference>
<comment type="subcellular location">
    <subcellularLocation>
        <location evidence="1">Membrane</location>
    </subcellularLocation>
</comment>
<feature type="domain" description="Glycosyl transferase family 28 C-terminal" evidence="5">
    <location>
        <begin position="206"/>
        <end position="303"/>
    </location>
</feature>